<organism evidence="2 3">
    <name type="scientific">Streptomonospora nanhaiensis</name>
    <dbReference type="NCBI Taxonomy" id="1323731"/>
    <lineage>
        <taxon>Bacteria</taxon>
        <taxon>Bacillati</taxon>
        <taxon>Actinomycetota</taxon>
        <taxon>Actinomycetes</taxon>
        <taxon>Streptosporangiales</taxon>
        <taxon>Nocardiopsidaceae</taxon>
        <taxon>Streptomonospora</taxon>
    </lineage>
</organism>
<dbReference type="PANTHER" id="PTHR40763">
    <property type="entry name" value="MEMBRANE PROTEIN-RELATED"/>
    <property type="match status" value="1"/>
</dbReference>
<evidence type="ECO:0000313" key="2">
    <source>
        <dbReference type="EMBL" id="NYI97777.1"/>
    </source>
</evidence>
<feature type="domain" description="DUF1707" evidence="1">
    <location>
        <begin position="10"/>
        <end position="61"/>
    </location>
</feature>
<dbReference type="EMBL" id="JACCFO010000001">
    <property type="protein sequence ID" value="NYI97777.1"/>
    <property type="molecule type" value="Genomic_DNA"/>
</dbReference>
<gene>
    <name evidence="2" type="ORF">HNR12_004054</name>
</gene>
<protein>
    <recommendedName>
        <fullName evidence="1">DUF1707 domain-containing protein</fullName>
    </recommendedName>
</protein>
<dbReference type="Pfam" id="PF08044">
    <property type="entry name" value="DUF1707"/>
    <property type="match status" value="1"/>
</dbReference>
<name>A0A853BTC3_9ACTN</name>
<dbReference type="AlphaFoldDB" id="A0A853BTC3"/>
<dbReference type="InterPro" id="IPR012551">
    <property type="entry name" value="DUF1707_SHOCT-like"/>
</dbReference>
<dbReference type="RefSeq" id="WP_308118390.1">
    <property type="nucleotide sequence ID" value="NZ_JACCFO010000001.1"/>
</dbReference>
<evidence type="ECO:0000313" key="3">
    <source>
        <dbReference type="Proteomes" id="UP000575985"/>
    </source>
</evidence>
<keyword evidence="3" id="KW-1185">Reference proteome</keyword>
<sequence>MNDGPSPARLRASNADRERVVEALRAAVADGRLDLAEFEERVEAVYRARTLGELPGALADLLPPDRQPLQLDERPLMALFTTLRRAGRWVVRPTEPAAAVGGTLDLDMREALLVRGHVRMPVLCVFGRVLITVPEGVEVRMRGRSVLGRRTTAVRPPRRDGAPVLEITGFSLLGTVRVRPPRRPRGRLSWRRRRAALE</sequence>
<dbReference type="PANTHER" id="PTHR40763:SF4">
    <property type="entry name" value="DUF1707 DOMAIN-CONTAINING PROTEIN"/>
    <property type="match status" value="1"/>
</dbReference>
<reference evidence="2 3" key="1">
    <citation type="submission" date="2020-07" db="EMBL/GenBank/DDBJ databases">
        <title>Sequencing the genomes of 1000 actinobacteria strains.</title>
        <authorList>
            <person name="Klenk H.-P."/>
        </authorList>
    </citation>
    <scope>NUCLEOTIDE SEQUENCE [LARGE SCALE GENOMIC DNA]</scope>
    <source>
        <strain evidence="2 3">DSM 45927</strain>
    </source>
</reference>
<accession>A0A853BTC3</accession>
<proteinExistence type="predicted"/>
<comment type="caution">
    <text evidence="2">The sequence shown here is derived from an EMBL/GenBank/DDBJ whole genome shotgun (WGS) entry which is preliminary data.</text>
</comment>
<dbReference type="Proteomes" id="UP000575985">
    <property type="component" value="Unassembled WGS sequence"/>
</dbReference>
<evidence type="ECO:0000259" key="1">
    <source>
        <dbReference type="Pfam" id="PF08044"/>
    </source>
</evidence>